<keyword evidence="3" id="KW-0227">DNA damage</keyword>
<dbReference type="InterPro" id="IPR035937">
    <property type="entry name" value="FPG_N"/>
</dbReference>
<dbReference type="SMART" id="SM00898">
    <property type="entry name" value="Fapy_DNA_glyco"/>
    <property type="match status" value="1"/>
</dbReference>
<dbReference type="GO" id="GO:0003684">
    <property type="term" value="F:damaged DNA binding"/>
    <property type="evidence" value="ECO:0007669"/>
    <property type="project" value="InterPro"/>
</dbReference>
<evidence type="ECO:0000256" key="9">
    <source>
        <dbReference type="ARBA" id="ARBA00023295"/>
    </source>
</evidence>
<dbReference type="Gene3D" id="3.20.190.10">
    <property type="entry name" value="MutM-like, N-terminal"/>
    <property type="match status" value="1"/>
</dbReference>
<evidence type="ECO:0000256" key="3">
    <source>
        <dbReference type="ARBA" id="ARBA00022763"/>
    </source>
</evidence>
<dbReference type="RefSeq" id="WP_069963384.1">
    <property type="nucleotide sequence ID" value="NZ_CP016094.1"/>
</dbReference>
<dbReference type="InterPro" id="IPR015886">
    <property type="entry name" value="H2TH_FPG"/>
</dbReference>
<dbReference type="PANTHER" id="PTHR22993:SF9">
    <property type="entry name" value="FORMAMIDOPYRIMIDINE-DNA GLYCOSYLASE"/>
    <property type="match status" value="1"/>
</dbReference>
<dbReference type="Pfam" id="PF01149">
    <property type="entry name" value="Fapy_DNA_glyco"/>
    <property type="match status" value="1"/>
</dbReference>
<dbReference type="GO" id="GO:0003906">
    <property type="term" value="F:DNA-(apurinic or apyrimidinic site) endonuclease activity"/>
    <property type="evidence" value="ECO:0007669"/>
    <property type="project" value="InterPro"/>
</dbReference>
<dbReference type="EC" id="3.2.2.23" evidence="11"/>
<dbReference type="OrthoDB" id="9800855at2"/>
<comment type="catalytic activity">
    <reaction evidence="1">
        <text>Hydrolysis of DNA containing ring-opened 7-methylguanine residues, releasing 2,6-diamino-4-hydroxy-5-(N-methyl)formamidopyrimidine.</text>
        <dbReference type="EC" id="3.2.2.23"/>
    </reaction>
</comment>
<dbReference type="GO" id="GO:0008270">
    <property type="term" value="F:zinc ion binding"/>
    <property type="evidence" value="ECO:0007669"/>
    <property type="project" value="InterPro"/>
</dbReference>
<evidence type="ECO:0000256" key="1">
    <source>
        <dbReference type="ARBA" id="ARBA00001668"/>
    </source>
</evidence>
<sequence length="281" mass="31675">MPELAEVEFFRKRWSAGHGAKVLAVRLHAGKKIFRDCDPAQLTRHLTGAKLLSSTTAAKQMLFEFSGTGLPRAESRWLGVHLGMTGELRVEPPGYEAAAHDHLILVQRERLLVFKDPRMFGGVRFHHGKTAPVWWTRIAPAILSPAFTVEVVAAFLQRRARAPIKAVLLMQERFPGIGNWMADEVLWRAAIHPQRPAGSLSVAEVRTLHRECRKVCRLALDTIAGEGDYLPPDLNAHIPKSWLFWHRWSDGGRCPRTKQPLVREEVGGRTTCWSPARQKRG</sequence>
<keyword evidence="5" id="KW-0238">DNA-binding</keyword>
<dbReference type="AlphaFoldDB" id="A0A1D8AZL1"/>
<evidence type="ECO:0000313" key="12">
    <source>
        <dbReference type="Proteomes" id="UP000095228"/>
    </source>
</evidence>
<dbReference type="EMBL" id="CP016094">
    <property type="protein sequence ID" value="AOS46317.1"/>
    <property type="molecule type" value="Genomic_DNA"/>
</dbReference>
<evidence type="ECO:0000256" key="6">
    <source>
        <dbReference type="ARBA" id="ARBA00023204"/>
    </source>
</evidence>
<dbReference type="Gene3D" id="1.10.8.50">
    <property type="match status" value="1"/>
</dbReference>
<evidence type="ECO:0000313" key="11">
    <source>
        <dbReference type="EMBL" id="AOS46317.1"/>
    </source>
</evidence>
<organism evidence="11 12">
    <name type="scientific">Lacunisphaera limnophila</name>
    <dbReference type="NCBI Taxonomy" id="1838286"/>
    <lineage>
        <taxon>Bacteria</taxon>
        <taxon>Pseudomonadati</taxon>
        <taxon>Verrucomicrobiota</taxon>
        <taxon>Opitutia</taxon>
        <taxon>Opitutales</taxon>
        <taxon>Opitutaceae</taxon>
        <taxon>Lacunisphaera</taxon>
    </lineage>
</organism>
<evidence type="ECO:0000256" key="5">
    <source>
        <dbReference type="ARBA" id="ARBA00023125"/>
    </source>
</evidence>
<dbReference type="InterPro" id="IPR012319">
    <property type="entry name" value="FPG_cat"/>
</dbReference>
<dbReference type="PANTHER" id="PTHR22993">
    <property type="entry name" value="FORMAMIDOPYRIMIDINE-DNA GLYCOSYLASE"/>
    <property type="match status" value="1"/>
</dbReference>
<dbReference type="Proteomes" id="UP000095228">
    <property type="component" value="Chromosome"/>
</dbReference>
<reference evidence="11 12" key="1">
    <citation type="submission" date="2016-06" db="EMBL/GenBank/DDBJ databases">
        <title>Three novel species with peptidoglycan cell walls form the new genus Lacunisphaera gen. nov. in the family Opitutaceae of the verrucomicrobial subdivision 4.</title>
        <authorList>
            <person name="Rast P."/>
            <person name="Gloeckner I."/>
            <person name="Jogler M."/>
            <person name="Boedeker C."/>
            <person name="Jeske O."/>
            <person name="Wiegand S."/>
            <person name="Reinhardt R."/>
            <person name="Schumann P."/>
            <person name="Rohde M."/>
            <person name="Spring S."/>
            <person name="Gloeckner F.O."/>
            <person name="Jogler C."/>
        </authorList>
    </citation>
    <scope>NUCLEOTIDE SEQUENCE [LARGE SCALE GENOMIC DNA]</scope>
    <source>
        <strain evidence="11 12">IG16b</strain>
    </source>
</reference>
<keyword evidence="6" id="KW-0234">DNA repair</keyword>
<keyword evidence="8" id="KW-0511">Multifunctional enzyme</keyword>
<dbReference type="CDD" id="cd08773">
    <property type="entry name" value="FpgNei_N"/>
    <property type="match status" value="1"/>
</dbReference>
<keyword evidence="9 11" id="KW-0326">Glycosidase</keyword>
<evidence type="ECO:0000256" key="2">
    <source>
        <dbReference type="ARBA" id="ARBA00009409"/>
    </source>
</evidence>
<dbReference type="STRING" id="1838286.Verru16b_03418"/>
<dbReference type="KEGG" id="obg:Verru16b_03418"/>
<evidence type="ECO:0000256" key="8">
    <source>
        <dbReference type="ARBA" id="ARBA00023268"/>
    </source>
</evidence>
<dbReference type="GO" id="GO:0008534">
    <property type="term" value="F:oxidized purine nucleobase lesion DNA N-glycosylase activity"/>
    <property type="evidence" value="ECO:0007669"/>
    <property type="project" value="UniProtKB-EC"/>
</dbReference>
<dbReference type="SUPFAM" id="SSF81624">
    <property type="entry name" value="N-terminal domain of MutM-like DNA repair proteins"/>
    <property type="match status" value="1"/>
</dbReference>
<name>A0A1D8AZL1_9BACT</name>
<gene>
    <name evidence="11" type="primary">mutM</name>
    <name evidence="11" type="ORF">Verru16b_03418</name>
</gene>
<dbReference type="GO" id="GO:0016829">
    <property type="term" value="F:lyase activity"/>
    <property type="evidence" value="ECO:0007669"/>
    <property type="project" value="UniProtKB-KW"/>
</dbReference>
<evidence type="ECO:0000256" key="4">
    <source>
        <dbReference type="ARBA" id="ARBA00022801"/>
    </source>
</evidence>
<dbReference type="InterPro" id="IPR010979">
    <property type="entry name" value="Ribosomal_uS13-like_H2TH"/>
</dbReference>
<dbReference type="PROSITE" id="PS51068">
    <property type="entry name" value="FPG_CAT"/>
    <property type="match status" value="1"/>
</dbReference>
<feature type="domain" description="Formamidopyrimidine-DNA glycosylase catalytic" evidence="10">
    <location>
        <begin position="2"/>
        <end position="121"/>
    </location>
</feature>
<evidence type="ECO:0000259" key="10">
    <source>
        <dbReference type="PROSITE" id="PS51068"/>
    </source>
</evidence>
<dbReference type="Pfam" id="PF06831">
    <property type="entry name" value="H2TH"/>
    <property type="match status" value="1"/>
</dbReference>
<protein>
    <submittedName>
        <fullName evidence="11">Formamidopyrimidine-DNA glycosylase</fullName>
        <ecNumber evidence="11">3.2.2.23</ecNumber>
    </submittedName>
</protein>
<keyword evidence="7" id="KW-0456">Lyase</keyword>
<evidence type="ECO:0000256" key="7">
    <source>
        <dbReference type="ARBA" id="ARBA00023239"/>
    </source>
</evidence>
<proteinExistence type="inferred from homology"/>
<comment type="similarity">
    <text evidence="2">Belongs to the FPG family.</text>
</comment>
<keyword evidence="4 11" id="KW-0378">Hydrolase</keyword>
<dbReference type="GO" id="GO:0006284">
    <property type="term" value="P:base-excision repair"/>
    <property type="evidence" value="ECO:0007669"/>
    <property type="project" value="InterPro"/>
</dbReference>
<dbReference type="SUPFAM" id="SSF46946">
    <property type="entry name" value="S13-like H2TH domain"/>
    <property type="match status" value="1"/>
</dbReference>
<accession>A0A1D8AZL1</accession>
<dbReference type="SMART" id="SM01232">
    <property type="entry name" value="H2TH"/>
    <property type="match status" value="1"/>
</dbReference>
<keyword evidence="12" id="KW-1185">Reference proteome</keyword>